<feature type="compositionally biased region" description="Polar residues" evidence="3">
    <location>
        <begin position="206"/>
        <end position="215"/>
    </location>
</feature>
<dbReference type="SUPFAM" id="SSF46689">
    <property type="entry name" value="Homeodomain-like"/>
    <property type="match status" value="1"/>
</dbReference>
<dbReference type="InterPro" id="IPR001356">
    <property type="entry name" value="HD"/>
</dbReference>
<keyword evidence="1 2" id="KW-0238">DNA-binding</keyword>
<feature type="DNA-binding region" description="Homeobox" evidence="1">
    <location>
        <begin position="11"/>
        <end position="70"/>
    </location>
</feature>
<keyword evidence="6" id="KW-1185">Reference proteome</keyword>
<evidence type="ECO:0000313" key="5">
    <source>
        <dbReference type="EMBL" id="PPQ76540.1"/>
    </source>
</evidence>
<feature type="domain" description="Homeobox" evidence="4">
    <location>
        <begin position="9"/>
        <end position="69"/>
    </location>
</feature>
<evidence type="ECO:0000256" key="3">
    <source>
        <dbReference type="SAM" id="MobiDB-lite"/>
    </source>
</evidence>
<dbReference type="SMART" id="SM00389">
    <property type="entry name" value="HOX"/>
    <property type="match status" value="1"/>
</dbReference>
<evidence type="ECO:0000259" key="4">
    <source>
        <dbReference type="PROSITE" id="PS50071"/>
    </source>
</evidence>
<dbReference type="Proteomes" id="UP000284706">
    <property type="component" value="Unassembled WGS sequence"/>
</dbReference>
<dbReference type="EMBL" id="NHYE01005148">
    <property type="protein sequence ID" value="PPQ76540.1"/>
    <property type="molecule type" value="Genomic_DNA"/>
</dbReference>
<dbReference type="OrthoDB" id="4590707at2759"/>
<dbReference type="GO" id="GO:0005634">
    <property type="term" value="C:nucleus"/>
    <property type="evidence" value="ECO:0007669"/>
    <property type="project" value="UniProtKB-SubCell"/>
</dbReference>
<feature type="region of interest" description="Disordered" evidence="3">
    <location>
        <begin position="708"/>
        <end position="843"/>
    </location>
</feature>
<comment type="subcellular location">
    <subcellularLocation>
        <location evidence="1 2">Nucleus</location>
    </subcellularLocation>
</comment>
<dbReference type="GO" id="GO:0003677">
    <property type="term" value="F:DNA binding"/>
    <property type="evidence" value="ECO:0007669"/>
    <property type="project" value="UniProtKB-UniRule"/>
</dbReference>
<feature type="region of interest" description="Disordered" evidence="3">
    <location>
        <begin position="185"/>
        <end position="232"/>
    </location>
</feature>
<gene>
    <name evidence="5" type="ORF">CVT26_013239</name>
</gene>
<feature type="compositionally biased region" description="Basic and acidic residues" evidence="3">
    <location>
        <begin position="708"/>
        <end position="719"/>
    </location>
</feature>
<dbReference type="Gene3D" id="1.10.10.60">
    <property type="entry name" value="Homeodomain-like"/>
    <property type="match status" value="1"/>
</dbReference>
<protein>
    <recommendedName>
        <fullName evidence="4">Homeobox domain-containing protein</fullName>
    </recommendedName>
</protein>
<accession>A0A409WDK1</accession>
<organism evidence="5 6">
    <name type="scientific">Gymnopilus dilepis</name>
    <dbReference type="NCBI Taxonomy" id="231916"/>
    <lineage>
        <taxon>Eukaryota</taxon>
        <taxon>Fungi</taxon>
        <taxon>Dikarya</taxon>
        <taxon>Basidiomycota</taxon>
        <taxon>Agaricomycotina</taxon>
        <taxon>Agaricomycetes</taxon>
        <taxon>Agaricomycetidae</taxon>
        <taxon>Agaricales</taxon>
        <taxon>Agaricineae</taxon>
        <taxon>Hymenogastraceae</taxon>
        <taxon>Gymnopilus</taxon>
    </lineage>
</organism>
<dbReference type="AlphaFoldDB" id="A0A409WDK1"/>
<dbReference type="STRING" id="231916.A0A409WDK1"/>
<reference evidence="5 6" key="1">
    <citation type="journal article" date="2018" name="Evol. Lett.">
        <title>Horizontal gene cluster transfer increased hallucinogenic mushroom diversity.</title>
        <authorList>
            <person name="Reynolds H.T."/>
            <person name="Vijayakumar V."/>
            <person name="Gluck-Thaler E."/>
            <person name="Korotkin H.B."/>
            <person name="Matheny P.B."/>
            <person name="Slot J.C."/>
        </authorList>
    </citation>
    <scope>NUCLEOTIDE SEQUENCE [LARGE SCALE GENOMIC DNA]</scope>
    <source>
        <strain evidence="5 6">SRW20</strain>
    </source>
</reference>
<feature type="region of interest" description="Disordered" evidence="3">
    <location>
        <begin position="290"/>
        <end position="370"/>
    </location>
</feature>
<feature type="region of interest" description="Disordered" evidence="3">
    <location>
        <begin position="58"/>
        <end position="95"/>
    </location>
</feature>
<feature type="compositionally biased region" description="Basic and acidic residues" evidence="3">
    <location>
        <begin position="826"/>
        <end position="843"/>
    </location>
</feature>
<keyword evidence="1 2" id="KW-0371">Homeobox</keyword>
<dbReference type="Pfam" id="PF00046">
    <property type="entry name" value="Homeodomain"/>
    <property type="match status" value="1"/>
</dbReference>
<comment type="caution">
    <text evidence="5">The sequence shown here is derived from an EMBL/GenBank/DDBJ whole genome shotgun (WGS) entry which is preliminary data.</text>
</comment>
<feature type="region of interest" description="Disordered" evidence="3">
    <location>
        <begin position="644"/>
        <end position="672"/>
    </location>
</feature>
<proteinExistence type="predicted"/>
<feature type="compositionally biased region" description="Basic residues" evidence="3">
    <location>
        <begin position="62"/>
        <end position="71"/>
    </location>
</feature>
<feature type="compositionally biased region" description="Polar residues" evidence="3">
    <location>
        <begin position="350"/>
        <end position="361"/>
    </location>
</feature>
<dbReference type="InParanoid" id="A0A409WDK1"/>
<dbReference type="CDD" id="cd00086">
    <property type="entry name" value="homeodomain"/>
    <property type="match status" value="1"/>
</dbReference>
<evidence type="ECO:0000256" key="1">
    <source>
        <dbReference type="PROSITE-ProRule" id="PRU00108"/>
    </source>
</evidence>
<evidence type="ECO:0000256" key="2">
    <source>
        <dbReference type="RuleBase" id="RU000682"/>
    </source>
</evidence>
<name>A0A409WDK1_9AGAR</name>
<dbReference type="PROSITE" id="PS50071">
    <property type="entry name" value="HOMEOBOX_2"/>
    <property type="match status" value="1"/>
</dbReference>
<sequence length="843" mass="89572">MAPETKTVRTTRPNVIRANPTQTTLLKNAFAISNVATPEQLKALSEATNLPEKWIHQWFGRQRGKDRKTKSKPASSSGDHLPGQNDELPSTSAAADFPASVSGISESSSTMLITSTPDAALSPHEILQIKQEYHDPISASLLSGPLVPSSQAPTPISYQGDSVAVQSNASVYSISALSGDLENTAPVSVSVSRPRRGGRVAKAAKQGQTETSNDVQKAPVAQKRGRRRGATQAARVKAEFAEPSLPNLAVSPVPNVALDLSADGQSMTSNHPDFAAGGTMIDAQPSTGTYTQFLPLIRPPRRSSVSASRKVGPEPPASQSAPSSHAMSIDGVRPQPPPLVHSDARGRLSGSRQRPANTSTVPAAFPPENSMQMTLPAKTRQSGPPNQSYGSLLPLNQFHNQGPSHYSSKPPTLVPSQISGIAGEKPVTEMAAPAVVPSAPPLQYLYEWPSMNQIPRLEPAFYWSSDLPTEPQIPTSSAANDEFLYPDPTETQFGNRGVDDHGSQKVAEAPLTNDTGAESISGSFLYPPLDLPSISSFLAGTVLDPLLAPLKHLTDILDNFKDAEGTYMPLTQEEYRPGLMKCLLDQGLAERSPFQAAMGLSLLSRLGSIKYIVAAHIPVPRFSSSIMSTTRLARTAFQSATRRAQTVASSTVRMSRRTMSEAASSHTPKKSDTPWIVGSALIFGPLFLYLLSPSARKNTHAVHNDKHDFPALHTKDEGAKSAGQQPAPEVTMKDDEGKEANIGSSLQLAESSDAPKAAQTPEDQSKLRVEAEQNAEPSGEDAQGGSAPSEAKSDVESSEGAKGQKSGTYQKEGEEGPTNMGAAKDAAQKGEVPKKAAEQDDKN</sequence>
<keyword evidence="1 2" id="KW-0539">Nucleus</keyword>
<dbReference type="InterPro" id="IPR009057">
    <property type="entry name" value="Homeodomain-like_sf"/>
</dbReference>
<evidence type="ECO:0000313" key="6">
    <source>
        <dbReference type="Proteomes" id="UP000284706"/>
    </source>
</evidence>
<feature type="compositionally biased region" description="Low complexity" evidence="3">
    <location>
        <begin position="317"/>
        <end position="328"/>
    </location>
</feature>